<evidence type="ECO:0000313" key="8">
    <source>
        <dbReference type="Proteomes" id="UP001198862"/>
    </source>
</evidence>
<keyword evidence="4" id="KW-0802">TPR repeat</keyword>
<dbReference type="SUPFAM" id="SSF48452">
    <property type="entry name" value="TPR-like"/>
    <property type="match status" value="1"/>
</dbReference>
<feature type="compositionally biased region" description="Low complexity" evidence="5">
    <location>
        <begin position="259"/>
        <end position="269"/>
    </location>
</feature>
<accession>A0ABS8KSV5</accession>
<dbReference type="Proteomes" id="UP001198862">
    <property type="component" value="Unassembled WGS sequence"/>
</dbReference>
<dbReference type="InterPro" id="IPR056413">
    <property type="entry name" value="TPR_CcmH_CycH"/>
</dbReference>
<dbReference type="PANTHER" id="PTHR47870">
    <property type="entry name" value="CYTOCHROME C-TYPE BIOGENESIS PROTEIN CCMH"/>
    <property type="match status" value="1"/>
</dbReference>
<evidence type="ECO:0000256" key="5">
    <source>
        <dbReference type="SAM" id="MobiDB-lite"/>
    </source>
</evidence>
<dbReference type="InterPro" id="IPR051263">
    <property type="entry name" value="C-type_cytochrome_biogenesis"/>
</dbReference>
<dbReference type="EMBL" id="JAJISD010000003">
    <property type="protein sequence ID" value="MCC8429160.1"/>
    <property type="molecule type" value="Genomic_DNA"/>
</dbReference>
<feature type="region of interest" description="Disordered" evidence="5">
    <location>
        <begin position="252"/>
        <end position="283"/>
    </location>
</feature>
<dbReference type="Gene3D" id="1.25.40.10">
    <property type="entry name" value="Tetratricopeptide repeat domain"/>
    <property type="match status" value="2"/>
</dbReference>
<gene>
    <name evidence="7" type="primary">ccmI</name>
    <name evidence="7" type="ORF">LJ725_09290</name>
</gene>
<dbReference type="InterPro" id="IPR017560">
    <property type="entry name" value="Cyt_c_biogenesis_CcmI"/>
</dbReference>
<evidence type="ECO:0000256" key="3">
    <source>
        <dbReference type="ARBA" id="ARBA00022748"/>
    </source>
</evidence>
<evidence type="ECO:0000256" key="1">
    <source>
        <dbReference type="ARBA" id="ARBA00004196"/>
    </source>
</evidence>
<keyword evidence="8" id="KW-1185">Reference proteome</keyword>
<keyword evidence="2" id="KW-0677">Repeat</keyword>
<organism evidence="7 8">
    <name type="scientific">Reyranella aquatilis</name>
    <dbReference type="NCBI Taxonomy" id="2035356"/>
    <lineage>
        <taxon>Bacteria</taxon>
        <taxon>Pseudomonadati</taxon>
        <taxon>Pseudomonadota</taxon>
        <taxon>Alphaproteobacteria</taxon>
        <taxon>Hyphomicrobiales</taxon>
        <taxon>Reyranellaceae</taxon>
        <taxon>Reyranella</taxon>
    </lineage>
</organism>
<keyword evidence="3" id="KW-0201">Cytochrome c-type biogenesis</keyword>
<proteinExistence type="predicted"/>
<evidence type="ECO:0000313" key="7">
    <source>
        <dbReference type="EMBL" id="MCC8429160.1"/>
    </source>
</evidence>
<evidence type="ECO:0000259" key="6">
    <source>
        <dbReference type="Pfam" id="PF23914"/>
    </source>
</evidence>
<name>A0ABS8KSV5_9HYPH</name>
<dbReference type="Pfam" id="PF23914">
    <property type="entry name" value="TPR_CcmH_CycH"/>
    <property type="match status" value="1"/>
</dbReference>
<protein>
    <submittedName>
        <fullName evidence="7">C-type cytochrome biogenesis protein CcmI</fullName>
    </submittedName>
</protein>
<dbReference type="RefSeq" id="WP_230550371.1">
    <property type="nucleotide sequence ID" value="NZ_JAJISD010000003.1"/>
</dbReference>
<dbReference type="NCBIfam" id="TIGR03142">
    <property type="entry name" value="cytochro_ccmI"/>
    <property type="match status" value="1"/>
</dbReference>
<reference evidence="7 8" key="1">
    <citation type="submission" date="2021-11" db="EMBL/GenBank/DDBJ databases">
        <authorList>
            <person name="Lee D.-H."/>
            <person name="Kim S.-B."/>
        </authorList>
    </citation>
    <scope>NUCLEOTIDE SEQUENCE [LARGE SCALE GENOMIC DNA]</scope>
    <source>
        <strain evidence="7 8">KCTC 52223</strain>
    </source>
</reference>
<comment type="caution">
    <text evidence="7">The sequence shown here is derived from an EMBL/GenBank/DDBJ whole genome shotgun (WGS) entry which is preliminary data.</text>
</comment>
<dbReference type="PANTHER" id="PTHR47870:SF1">
    <property type="entry name" value="CYTOCHROME C-TYPE BIOGENESIS PROTEIN CCMH"/>
    <property type="match status" value="1"/>
</dbReference>
<sequence>MLEFLLALLTTATVGALLWPLLARRLDRHDRLQAELAIYRDQLAELERERAAGSLPAAEAAAARTEIERRMLAAGDAAAASRAATRSDAWHKWLPPALSLFVPLLALGLYLQTGRPGLPAAPFADRGADRGAPHAAPGQQFDVAGLLKSARERLKENPDDPEALAALGEGLTLEAGGTVTGPAVDALRRALKARPDDVGTLYYLGLHEAQSGDSRAAIARWRELEAKSPPDAPWLGMLRAEIARVAKAAGIEVPPAAQPTPQSTMPTPSREQQEAMAQLPPEQRQQAIRTMVEGLAARLADAPQDRAGWLRLANAWKVLGENANAADAYGRADTLAPVDARILADWAEAHVRQLAPGAVPSPQAVAVLERLEKAEPRNALALFYLGVAAEAAGNKPAALQRWKTLLALLPADAPIRGMLEERIKAAGG</sequence>
<comment type="subcellular location">
    <subcellularLocation>
        <location evidence="1">Cell envelope</location>
    </subcellularLocation>
</comment>
<feature type="domain" description="Cytochrome c-type biogenesis protein H TPR" evidence="6">
    <location>
        <begin position="273"/>
        <end position="414"/>
    </location>
</feature>
<evidence type="ECO:0000256" key="2">
    <source>
        <dbReference type="ARBA" id="ARBA00022737"/>
    </source>
</evidence>
<evidence type="ECO:0000256" key="4">
    <source>
        <dbReference type="ARBA" id="ARBA00022803"/>
    </source>
</evidence>
<dbReference type="InterPro" id="IPR011990">
    <property type="entry name" value="TPR-like_helical_dom_sf"/>
</dbReference>